<dbReference type="InterPro" id="IPR018531">
    <property type="entry name" value="DUF1993"/>
</dbReference>
<keyword evidence="2" id="KW-1185">Reference proteome</keyword>
<name>X0CF50_FUSOX</name>
<reference evidence="1 2" key="1">
    <citation type="submission" date="2011-11" db="EMBL/GenBank/DDBJ databases">
        <title>The Genome Sequence of Fusarium oxysporum PHW815.</title>
        <authorList>
            <consortium name="The Broad Institute Genome Sequencing Platform"/>
            <person name="Ma L.-J."/>
            <person name="Gale L.R."/>
            <person name="Schwartz D.C."/>
            <person name="Zhou S."/>
            <person name="Corby-Kistler H."/>
            <person name="Young S.K."/>
            <person name="Zeng Q."/>
            <person name="Gargeya S."/>
            <person name="Fitzgerald M."/>
            <person name="Haas B."/>
            <person name="Abouelleil A."/>
            <person name="Alvarado L."/>
            <person name="Arachchi H.M."/>
            <person name="Berlin A."/>
            <person name="Brown A."/>
            <person name="Chapman S.B."/>
            <person name="Chen Z."/>
            <person name="Dunbar C."/>
            <person name="Freedman E."/>
            <person name="Gearin G."/>
            <person name="Goldberg J."/>
            <person name="Griggs A."/>
            <person name="Gujja S."/>
            <person name="Heiman D."/>
            <person name="Howarth C."/>
            <person name="Larson L."/>
            <person name="Lui A."/>
            <person name="MacDonald P.J.P."/>
            <person name="Montmayeur A."/>
            <person name="Murphy C."/>
            <person name="Neiman D."/>
            <person name="Pearson M."/>
            <person name="Priest M."/>
            <person name="Roberts A."/>
            <person name="Saif S."/>
            <person name="Shea T."/>
            <person name="Shenoy N."/>
            <person name="Sisk P."/>
            <person name="Stolte C."/>
            <person name="Sykes S."/>
            <person name="Wortman J."/>
            <person name="Nusbaum C."/>
            <person name="Birren B."/>
        </authorList>
    </citation>
    <scope>NUCLEOTIDE SEQUENCE [LARGE SCALE GENOMIC DNA]</scope>
    <source>
        <strain evidence="1 2">54005</strain>
    </source>
</reference>
<protein>
    <submittedName>
        <fullName evidence="1">Uncharacterized protein</fullName>
    </submittedName>
</protein>
<dbReference type="Gene3D" id="1.20.120.450">
    <property type="entry name" value="dinb family like domain"/>
    <property type="match status" value="1"/>
</dbReference>
<evidence type="ECO:0000313" key="2">
    <source>
        <dbReference type="Proteomes" id="UP000030663"/>
    </source>
</evidence>
<dbReference type="InterPro" id="IPR034660">
    <property type="entry name" value="DinB/YfiT-like"/>
</dbReference>
<proteinExistence type="predicted"/>
<sequence>MTFTLYDATIVEAKLALASLDHILTEAEKHSNAASFPDARLHEDMNPLSFQVHAATRFAEKLVARLSGRESVEFEDKLVTFQDMHSRIQKTQELLGKADKDVVNQQGEEVAPTALPSAGTMDLPGKAFAMGAAVPNINFHLSMAYAILRKEGVPLGKKDFIMPFVGEYIVKMQRCGIT</sequence>
<dbReference type="Pfam" id="PF09351">
    <property type="entry name" value="DUF1993"/>
    <property type="match status" value="1"/>
</dbReference>
<gene>
    <name evidence="1" type="ORF">FOQG_07351</name>
</gene>
<dbReference type="SUPFAM" id="SSF109854">
    <property type="entry name" value="DinB/YfiT-like putative metalloenzymes"/>
    <property type="match status" value="1"/>
</dbReference>
<accession>X0CF50</accession>
<dbReference type="OrthoDB" id="3724345at2759"/>
<dbReference type="HOGENOM" id="CLU_090929_1_0_1"/>
<evidence type="ECO:0000313" key="1">
    <source>
        <dbReference type="EMBL" id="EXK89863.1"/>
    </source>
</evidence>
<dbReference type="PANTHER" id="PTHR36922:SF1">
    <property type="entry name" value="DUF1993 DOMAIN-CONTAINING PROTEIN"/>
    <property type="match status" value="1"/>
</dbReference>
<dbReference type="eggNOG" id="ENOG502SPA9">
    <property type="taxonomic scope" value="Eukaryota"/>
</dbReference>
<dbReference type="AlphaFoldDB" id="X0CF50"/>
<dbReference type="PANTHER" id="PTHR36922">
    <property type="entry name" value="BLL2446 PROTEIN"/>
    <property type="match status" value="1"/>
</dbReference>
<dbReference type="Proteomes" id="UP000030663">
    <property type="component" value="Unassembled WGS sequence"/>
</dbReference>
<dbReference type="EMBL" id="JH658376">
    <property type="protein sequence ID" value="EXK89863.1"/>
    <property type="molecule type" value="Genomic_DNA"/>
</dbReference>
<organism evidence="1 2">
    <name type="scientific">Fusarium oxysporum f. sp. raphani 54005</name>
    <dbReference type="NCBI Taxonomy" id="1089458"/>
    <lineage>
        <taxon>Eukaryota</taxon>
        <taxon>Fungi</taxon>
        <taxon>Dikarya</taxon>
        <taxon>Ascomycota</taxon>
        <taxon>Pezizomycotina</taxon>
        <taxon>Sordariomycetes</taxon>
        <taxon>Hypocreomycetidae</taxon>
        <taxon>Hypocreales</taxon>
        <taxon>Nectriaceae</taxon>
        <taxon>Fusarium</taxon>
        <taxon>Fusarium oxysporum species complex</taxon>
    </lineage>
</organism>